<organism evidence="2 3">
    <name type="scientific">Corchorus olitorius</name>
    <dbReference type="NCBI Taxonomy" id="93759"/>
    <lineage>
        <taxon>Eukaryota</taxon>
        <taxon>Viridiplantae</taxon>
        <taxon>Streptophyta</taxon>
        <taxon>Embryophyta</taxon>
        <taxon>Tracheophyta</taxon>
        <taxon>Spermatophyta</taxon>
        <taxon>Magnoliopsida</taxon>
        <taxon>eudicotyledons</taxon>
        <taxon>Gunneridae</taxon>
        <taxon>Pentapetalae</taxon>
        <taxon>rosids</taxon>
        <taxon>malvids</taxon>
        <taxon>Malvales</taxon>
        <taxon>Malvaceae</taxon>
        <taxon>Grewioideae</taxon>
        <taxon>Apeibeae</taxon>
        <taxon>Corchorus</taxon>
    </lineage>
</organism>
<dbReference type="Proteomes" id="UP000187203">
    <property type="component" value="Unassembled WGS sequence"/>
</dbReference>
<reference evidence="3" key="1">
    <citation type="submission" date="2013-09" db="EMBL/GenBank/DDBJ databases">
        <title>Corchorus olitorius genome sequencing.</title>
        <authorList>
            <person name="Alam M."/>
            <person name="Haque M.S."/>
            <person name="Islam M.S."/>
            <person name="Emdad E.M."/>
            <person name="Islam M.M."/>
            <person name="Ahmed B."/>
            <person name="Halim A."/>
            <person name="Hossen Q.M.M."/>
            <person name="Hossain M.Z."/>
            <person name="Ahmed R."/>
            <person name="Khan M.M."/>
            <person name="Islam R."/>
            <person name="Rashid M.M."/>
            <person name="Khan S.A."/>
            <person name="Rahman M.S."/>
            <person name="Alam M."/>
            <person name="Yahiya A.S."/>
            <person name="Khan M.S."/>
            <person name="Azam M.S."/>
            <person name="Haque T."/>
            <person name="Lashkar M.Z.H."/>
            <person name="Akhand A.I."/>
            <person name="Morshed G."/>
            <person name="Roy S."/>
            <person name="Uddin K.S."/>
            <person name="Rabeya T."/>
            <person name="Hossain A.S."/>
            <person name="Chowdhury A."/>
            <person name="Snigdha A.R."/>
            <person name="Mortoza M.S."/>
            <person name="Matin S.A."/>
            <person name="Hoque S.M.E."/>
            <person name="Islam M.K."/>
            <person name="Roy D.K."/>
            <person name="Haider R."/>
            <person name="Moosa M.M."/>
            <person name="Elias S.M."/>
            <person name="Hasan A.M."/>
            <person name="Jahan S."/>
            <person name="Shafiuddin M."/>
            <person name="Mahmood N."/>
            <person name="Shommy N.S."/>
        </authorList>
    </citation>
    <scope>NUCLEOTIDE SEQUENCE [LARGE SCALE GENOMIC DNA]</scope>
    <source>
        <strain evidence="3">cv. O-4</strain>
    </source>
</reference>
<evidence type="ECO:0000313" key="3">
    <source>
        <dbReference type="Proteomes" id="UP000187203"/>
    </source>
</evidence>
<accession>A0A1R3GWA8</accession>
<evidence type="ECO:0000313" key="2">
    <source>
        <dbReference type="EMBL" id="OMO62336.1"/>
    </source>
</evidence>
<evidence type="ECO:0000256" key="1">
    <source>
        <dbReference type="SAM" id="MobiDB-lite"/>
    </source>
</evidence>
<feature type="region of interest" description="Disordered" evidence="1">
    <location>
        <begin position="165"/>
        <end position="209"/>
    </location>
</feature>
<dbReference type="OrthoDB" id="1935019at2759"/>
<protein>
    <submittedName>
        <fullName evidence="2">Uncharacterized protein</fullName>
    </submittedName>
</protein>
<feature type="compositionally biased region" description="Low complexity" evidence="1">
    <location>
        <begin position="63"/>
        <end position="77"/>
    </location>
</feature>
<dbReference type="STRING" id="93759.A0A1R3GWA8"/>
<feature type="compositionally biased region" description="Acidic residues" evidence="1">
    <location>
        <begin position="176"/>
        <end position="196"/>
    </location>
</feature>
<gene>
    <name evidence="2" type="ORF">COLO4_33123</name>
</gene>
<keyword evidence="3" id="KW-1185">Reference proteome</keyword>
<sequence>MSNRKKSSAAATAESDEVEQLLQAAQDQMLLKLSVDSHMSRVAPDYLDPDLSRRFQALRSRPSTSQSKLQQRKQSSAAPPPPQQEENKEKEKKEERESKVVVVDEELRGMLGDDLSARFAALKASLPSSAPDSTTKEAGISIEKFDGEEEQDEEDEVEKVIRWAKDAARLDPSPPSDDDDDHIVSDEDYSDDDDDFDYPRNKKKEKKESRNSKRMTFILKIVACGAFVRILTRNFITLGNNSVIRLEAVNTLETLPSGIRRIIHRG</sequence>
<proteinExistence type="predicted"/>
<name>A0A1R3GWA8_9ROSI</name>
<dbReference type="EMBL" id="AWUE01021413">
    <property type="protein sequence ID" value="OMO62336.1"/>
    <property type="molecule type" value="Genomic_DNA"/>
</dbReference>
<dbReference type="AlphaFoldDB" id="A0A1R3GWA8"/>
<feature type="region of interest" description="Disordered" evidence="1">
    <location>
        <begin position="53"/>
        <end position="100"/>
    </location>
</feature>
<comment type="caution">
    <text evidence="2">The sequence shown here is derived from an EMBL/GenBank/DDBJ whole genome shotgun (WGS) entry which is preliminary data.</text>
</comment>
<feature type="compositionally biased region" description="Basic and acidic residues" evidence="1">
    <location>
        <begin position="85"/>
        <end position="99"/>
    </location>
</feature>